<evidence type="ECO:0000256" key="8">
    <source>
        <dbReference type="SAM" id="MobiDB-lite"/>
    </source>
</evidence>
<keyword evidence="5 7" id="KW-0472">Membrane</keyword>
<evidence type="ECO:0000259" key="9">
    <source>
        <dbReference type="Pfam" id="PF01529"/>
    </source>
</evidence>
<accession>A0A7S4ENF8</accession>
<gene>
    <name evidence="10" type="ORF">PAUS00366_LOCUS17747</name>
</gene>
<evidence type="ECO:0000256" key="5">
    <source>
        <dbReference type="ARBA" id="ARBA00023136"/>
    </source>
</evidence>
<evidence type="ECO:0000256" key="2">
    <source>
        <dbReference type="ARBA" id="ARBA00022679"/>
    </source>
</evidence>
<dbReference type="GO" id="GO:0016020">
    <property type="term" value="C:membrane"/>
    <property type="evidence" value="ECO:0007669"/>
    <property type="project" value="UniProtKB-SubCell"/>
</dbReference>
<comment type="similarity">
    <text evidence="7">Belongs to the DHHC palmitoyltransferase family.</text>
</comment>
<protein>
    <recommendedName>
        <fullName evidence="7">Palmitoyltransferase</fullName>
        <ecNumber evidence="7">2.3.1.225</ecNumber>
    </recommendedName>
</protein>
<dbReference type="EMBL" id="HBIX01025871">
    <property type="protein sequence ID" value="CAE0724990.1"/>
    <property type="molecule type" value="Transcribed_RNA"/>
</dbReference>
<dbReference type="Pfam" id="PF01529">
    <property type="entry name" value="DHHC"/>
    <property type="match status" value="1"/>
</dbReference>
<feature type="region of interest" description="Disordered" evidence="8">
    <location>
        <begin position="328"/>
        <end position="356"/>
    </location>
</feature>
<feature type="compositionally biased region" description="Acidic residues" evidence="8">
    <location>
        <begin position="342"/>
        <end position="352"/>
    </location>
</feature>
<sequence length="437" mass="50683">MISFNATATIVIGMYVFGCIFFVYYCLYSSPENSETAYFLQITLPNASWNRLQRIFGDKVMRIAKHLSERILVLAYFTIVGGSWSIVFGKLYPWLLYESPNLSNAHAVVGVFVFLACFIAWAVANSSRPGIITPRSFRRYDHYPYDHLLFQTNNQCGTTKLFKIPRCKYDRLKYDGLVPRYDHFCGWTHNTYGEENYRWFILFLFQHVIMCFYGTFVSCKLFLEEIETKRLMELTFFDRQSGETIKASKYIVFQYMYARRTPEVCVTIVMFMMGIALAGFFGFHIYITSMGQTTNENSKWGDIKAWYKKNQSLYRTAIREGKVDPACTKCDDSENNNRNADEDTEGQDEQEFVDPGPIPKNLYNRGFAQNWKDVFFPLSLRKDALTLGGYTKASIEQHKKQRQRQISKKKETSDSSKCTAECSTNSSSARSDKPKDL</sequence>
<feature type="transmembrane region" description="Helical" evidence="7">
    <location>
        <begin position="71"/>
        <end position="92"/>
    </location>
</feature>
<evidence type="ECO:0000256" key="7">
    <source>
        <dbReference type="RuleBase" id="RU079119"/>
    </source>
</evidence>
<keyword evidence="3 7" id="KW-0812">Transmembrane</keyword>
<dbReference type="PANTHER" id="PTHR22883">
    <property type="entry name" value="ZINC FINGER DHHC DOMAIN CONTAINING PROTEIN"/>
    <property type="match status" value="1"/>
</dbReference>
<reference evidence="10" key="1">
    <citation type="submission" date="2021-01" db="EMBL/GenBank/DDBJ databases">
        <authorList>
            <person name="Corre E."/>
            <person name="Pelletier E."/>
            <person name="Niang G."/>
            <person name="Scheremetjew M."/>
            <person name="Finn R."/>
            <person name="Kale V."/>
            <person name="Holt S."/>
            <person name="Cochrane G."/>
            <person name="Meng A."/>
            <person name="Brown T."/>
            <person name="Cohen L."/>
        </authorList>
    </citation>
    <scope>NUCLEOTIDE SEQUENCE</scope>
    <source>
        <strain evidence="10">10249 10 AB</strain>
    </source>
</reference>
<feature type="region of interest" description="Disordered" evidence="8">
    <location>
        <begin position="394"/>
        <end position="437"/>
    </location>
</feature>
<dbReference type="GO" id="GO:0005794">
    <property type="term" value="C:Golgi apparatus"/>
    <property type="evidence" value="ECO:0007669"/>
    <property type="project" value="TreeGrafter"/>
</dbReference>
<dbReference type="InterPro" id="IPR039859">
    <property type="entry name" value="PFA4/ZDH16/20/ERF2-like"/>
</dbReference>
<organism evidence="10">
    <name type="scientific">Pseudo-nitzschia australis</name>
    <dbReference type="NCBI Taxonomy" id="44445"/>
    <lineage>
        <taxon>Eukaryota</taxon>
        <taxon>Sar</taxon>
        <taxon>Stramenopiles</taxon>
        <taxon>Ochrophyta</taxon>
        <taxon>Bacillariophyta</taxon>
        <taxon>Bacillariophyceae</taxon>
        <taxon>Bacillariophycidae</taxon>
        <taxon>Bacillariales</taxon>
        <taxon>Bacillariaceae</taxon>
        <taxon>Pseudo-nitzschia</taxon>
    </lineage>
</organism>
<feature type="transmembrane region" description="Helical" evidence="7">
    <location>
        <begin position="6"/>
        <end position="27"/>
    </location>
</feature>
<feature type="domain" description="Palmitoyltransferase DHHC" evidence="9">
    <location>
        <begin position="152"/>
        <end position="300"/>
    </location>
</feature>
<keyword evidence="4 7" id="KW-1133">Transmembrane helix</keyword>
<dbReference type="PROSITE" id="PS50216">
    <property type="entry name" value="DHHC"/>
    <property type="match status" value="1"/>
</dbReference>
<keyword evidence="6 7" id="KW-0012">Acyltransferase</keyword>
<feature type="compositionally biased region" description="Polar residues" evidence="8">
    <location>
        <begin position="415"/>
        <end position="429"/>
    </location>
</feature>
<evidence type="ECO:0000256" key="3">
    <source>
        <dbReference type="ARBA" id="ARBA00022692"/>
    </source>
</evidence>
<comment type="subcellular location">
    <subcellularLocation>
        <location evidence="1">Membrane</location>
        <topology evidence="1">Multi-pass membrane protein</topology>
    </subcellularLocation>
</comment>
<feature type="transmembrane region" description="Helical" evidence="7">
    <location>
        <begin position="104"/>
        <end position="124"/>
    </location>
</feature>
<dbReference type="GO" id="GO:0005783">
    <property type="term" value="C:endoplasmic reticulum"/>
    <property type="evidence" value="ECO:0007669"/>
    <property type="project" value="TreeGrafter"/>
</dbReference>
<dbReference type="GO" id="GO:0019706">
    <property type="term" value="F:protein-cysteine S-palmitoyltransferase activity"/>
    <property type="evidence" value="ECO:0007669"/>
    <property type="project" value="UniProtKB-EC"/>
</dbReference>
<dbReference type="InterPro" id="IPR001594">
    <property type="entry name" value="Palmitoyltrfase_DHHC"/>
</dbReference>
<evidence type="ECO:0000313" key="10">
    <source>
        <dbReference type="EMBL" id="CAE0724990.1"/>
    </source>
</evidence>
<dbReference type="AlphaFoldDB" id="A0A7S4ENF8"/>
<keyword evidence="2 7" id="KW-0808">Transferase</keyword>
<name>A0A7S4ENF8_9STRA</name>
<evidence type="ECO:0000256" key="6">
    <source>
        <dbReference type="ARBA" id="ARBA00023315"/>
    </source>
</evidence>
<proteinExistence type="inferred from homology"/>
<comment type="catalytic activity">
    <reaction evidence="7">
        <text>L-cysteinyl-[protein] + hexadecanoyl-CoA = S-hexadecanoyl-L-cysteinyl-[protein] + CoA</text>
        <dbReference type="Rhea" id="RHEA:36683"/>
        <dbReference type="Rhea" id="RHEA-COMP:10131"/>
        <dbReference type="Rhea" id="RHEA-COMP:11032"/>
        <dbReference type="ChEBI" id="CHEBI:29950"/>
        <dbReference type="ChEBI" id="CHEBI:57287"/>
        <dbReference type="ChEBI" id="CHEBI:57379"/>
        <dbReference type="ChEBI" id="CHEBI:74151"/>
        <dbReference type="EC" id="2.3.1.225"/>
    </reaction>
</comment>
<evidence type="ECO:0000256" key="1">
    <source>
        <dbReference type="ARBA" id="ARBA00004141"/>
    </source>
</evidence>
<dbReference type="PANTHER" id="PTHR22883:SF445">
    <property type="entry name" value="PALMITOYLTRANSFERASE"/>
    <property type="match status" value="1"/>
</dbReference>
<evidence type="ECO:0000256" key="4">
    <source>
        <dbReference type="ARBA" id="ARBA00022989"/>
    </source>
</evidence>
<comment type="domain">
    <text evidence="7">The DHHC domain is required for palmitoyltransferase activity.</text>
</comment>
<feature type="transmembrane region" description="Helical" evidence="7">
    <location>
        <begin position="266"/>
        <end position="287"/>
    </location>
</feature>
<dbReference type="EC" id="2.3.1.225" evidence="7"/>
<dbReference type="GO" id="GO:0006612">
    <property type="term" value="P:protein targeting to membrane"/>
    <property type="evidence" value="ECO:0007669"/>
    <property type="project" value="TreeGrafter"/>
</dbReference>